<evidence type="ECO:0000256" key="1">
    <source>
        <dbReference type="SAM" id="SignalP"/>
    </source>
</evidence>
<dbReference type="AlphaFoldDB" id="A0A7N9D8C5"/>
<reference evidence="2" key="2">
    <citation type="submission" date="2025-08" db="UniProtKB">
        <authorList>
            <consortium name="Ensembl"/>
        </authorList>
    </citation>
    <scope>IDENTIFICATION</scope>
</reference>
<evidence type="ECO:0000313" key="2">
    <source>
        <dbReference type="Ensembl" id="ENSMFAP00000062699.1"/>
    </source>
</evidence>
<reference evidence="2 3" key="1">
    <citation type="submission" date="2013-03" db="EMBL/GenBank/DDBJ databases">
        <authorList>
            <person name="Warren W."/>
            <person name="Wilson R.K."/>
        </authorList>
    </citation>
    <scope>NUCLEOTIDE SEQUENCE</scope>
</reference>
<keyword evidence="1" id="KW-0732">Signal</keyword>
<evidence type="ECO:0000313" key="3">
    <source>
        <dbReference type="Proteomes" id="UP000233100"/>
    </source>
</evidence>
<dbReference type="PANTHER" id="PTHR46254">
    <property type="entry name" value="PROTEIN GVQW1-RELATED"/>
    <property type="match status" value="1"/>
</dbReference>
<dbReference type="PANTHER" id="PTHR46254:SF3">
    <property type="entry name" value="SECRETED PROTEIN"/>
    <property type="match status" value="1"/>
</dbReference>
<feature type="chain" id="PRO_5030566434" description="Secreted protein" evidence="1">
    <location>
        <begin position="24"/>
        <end position="151"/>
    </location>
</feature>
<reference evidence="2" key="3">
    <citation type="submission" date="2025-09" db="UniProtKB">
        <authorList>
            <consortium name="Ensembl"/>
        </authorList>
    </citation>
    <scope>IDENTIFICATION</scope>
</reference>
<organism evidence="2 3">
    <name type="scientific">Macaca fascicularis</name>
    <name type="common">Crab-eating macaque</name>
    <name type="synonym">Cynomolgus monkey</name>
    <dbReference type="NCBI Taxonomy" id="9541"/>
    <lineage>
        <taxon>Eukaryota</taxon>
        <taxon>Metazoa</taxon>
        <taxon>Chordata</taxon>
        <taxon>Craniata</taxon>
        <taxon>Vertebrata</taxon>
        <taxon>Euteleostomi</taxon>
        <taxon>Mammalia</taxon>
        <taxon>Eutheria</taxon>
        <taxon>Euarchontoglires</taxon>
        <taxon>Primates</taxon>
        <taxon>Haplorrhini</taxon>
        <taxon>Catarrhini</taxon>
        <taxon>Cercopithecidae</taxon>
        <taxon>Cercopithecinae</taxon>
        <taxon>Macaca</taxon>
    </lineage>
</organism>
<keyword evidence="3" id="KW-1185">Reference proteome</keyword>
<name>A0A7N9D8C5_MACFA</name>
<dbReference type="PRINTS" id="PR02045">
    <property type="entry name" value="F138DOMAIN"/>
</dbReference>
<feature type="signal peptide" evidence="1">
    <location>
        <begin position="1"/>
        <end position="23"/>
    </location>
</feature>
<proteinExistence type="predicted"/>
<evidence type="ECO:0008006" key="4">
    <source>
        <dbReference type="Google" id="ProtNLM"/>
    </source>
</evidence>
<dbReference type="Ensembl" id="ENSMFAT00000075130.1">
    <property type="protein sequence ID" value="ENSMFAP00000062699.1"/>
    <property type="gene ID" value="ENSMFAG00000047908.1"/>
</dbReference>
<dbReference type="Proteomes" id="UP000233100">
    <property type="component" value="Chromosome 12"/>
</dbReference>
<sequence length="151" mass="16856">KVFAISLLRFVCCCFFFLSDRLCLPGWSAVVPSLQPPPPRFKRFCCLSLPSGWDCRWKTPHPANFCIFSRDRFLHIAQAGLKLLGLSDPPSSASQSAGITGDSHPAQPTFEIKQCSLTALLWILIVDNNKCYSAQFCTYNYLISTAIVLSF</sequence>
<protein>
    <recommendedName>
        <fullName evidence="4">Secreted protein</fullName>
    </recommendedName>
</protein>
<dbReference type="GeneTree" id="ENSGT00940000161627"/>
<accession>A0A7N9D8C5</accession>